<evidence type="ECO:0000313" key="4">
    <source>
        <dbReference type="Proteomes" id="UP001589773"/>
    </source>
</evidence>
<proteinExistence type="predicted"/>
<evidence type="ECO:0000256" key="1">
    <source>
        <dbReference type="SAM" id="MobiDB-lite"/>
    </source>
</evidence>
<comment type="caution">
    <text evidence="3">The sequence shown here is derived from an EMBL/GenBank/DDBJ whole genome shotgun (WGS) entry which is preliminary data.</text>
</comment>
<dbReference type="NCBIfam" id="TIGR02595">
    <property type="entry name" value="PEP_CTERM"/>
    <property type="match status" value="1"/>
</dbReference>
<dbReference type="InterPro" id="IPR013424">
    <property type="entry name" value="Ice-binding_C"/>
</dbReference>
<protein>
    <submittedName>
        <fullName evidence="3">PEP-CTERM sorting domain-containing protein</fullName>
    </submittedName>
</protein>
<dbReference type="EMBL" id="JBHLWP010000013">
    <property type="protein sequence ID" value="MFC0253421.1"/>
    <property type="molecule type" value="Genomic_DNA"/>
</dbReference>
<evidence type="ECO:0000259" key="2">
    <source>
        <dbReference type="Pfam" id="PF07589"/>
    </source>
</evidence>
<name>A0ABV6FIU0_9BURK</name>
<organism evidence="3 4">
    <name type="scientific">Massilia consociata</name>
    <dbReference type="NCBI Taxonomy" id="760117"/>
    <lineage>
        <taxon>Bacteria</taxon>
        <taxon>Pseudomonadati</taxon>
        <taxon>Pseudomonadota</taxon>
        <taxon>Betaproteobacteria</taxon>
        <taxon>Burkholderiales</taxon>
        <taxon>Oxalobacteraceae</taxon>
        <taxon>Telluria group</taxon>
        <taxon>Massilia</taxon>
    </lineage>
</organism>
<keyword evidence="4" id="KW-1185">Reference proteome</keyword>
<gene>
    <name evidence="3" type="ORF">ACFFJK_16095</name>
</gene>
<sequence length="257" mass="27236">MVASDTFAPGANSASITASTSGQGWQSGWQTDVTKNPQNTVRIATPAGSTTGSMLEFAGNSDKAAFRTFANAQEDSLLIDFRFEYSGSLVNNSFMGLWFGDWDGPNIGLKANCGTGTEKIGKNTVACTNDLFVRMGGTDGVFLPVSDVVAGTSYHLFGHLYKDGGSSTYNRFDAWLNPTADEMQSLTGWDARATSSAKDAEKLTSISTIGFRTVNLPAGTTVRVDNLNVAQIPEPGSLSLMGLALAGLIAFSRRKRS</sequence>
<feature type="compositionally biased region" description="Polar residues" evidence="1">
    <location>
        <begin position="12"/>
        <end position="39"/>
    </location>
</feature>
<feature type="domain" description="Ice-binding protein C-terminal" evidence="2">
    <location>
        <begin position="231"/>
        <end position="254"/>
    </location>
</feature>
<evidence type="ECO:0000313" key="3">
    <source>
        <dbReference type="EMBL" id="MFC0253421.1"/>
    </source>
</evidence>
<dbReference type="Proteomes" id="UP001589773">
    <property type="component" value="Unassembled WGS sequence"/>
</dbReference>
<feature type="region of interest" description="Disordered" evidence="1">
    <location>
        <begin position="1"/>
        <end position="39"/>
    </location>
</feature>
<accession>A0ABV6FIU0</accession>
<reference evidence="3 4" key="1">
    <citation type="submission" date="2024-09" db="EMBL/GenBank/DDBJ databases">
        <authorList>
            <person name="Sun Q."/>
            <person name="Mori K."/>
        </authorList>
    </citation>
    <scope>NUCLEOTIDE SEQUENCE [LARGE SCALE GENOMIC DNA]</scope>
    <source>
        <strain evidence="3 4">CCM 7792</strain>
    </source>
</reference>
<dbReference type="Pfam" id="PF07589">
    <property type="entry name" value="PEP-CTERM"/>
    <property type="match status" value="1"/>
</dbReference>